<sequence length="97" mass="10707">MLIILQFKSSLITSNSARTGSYIALDALCREGDRKGGINVPIDVTTSKDGVNLIQGDVSFSWLIYPIPKCISLTPQERSFHTVQSCMYFIDFEASVS</sequence>
<proteinExistence type="predicted"/>
<dbReference type="EMBL" id="JBDODL010004400">
    <property type="protein sequence ID" value="MES1923025.1"/>
    <property type="molecule type" value="Genomic_DNA"/>
</dbReference>
<name>A0ABV2ATN6_9EUKA</name>
<keyword evidence="2" id="KW-1185">Reference proteome</keyword>
<reference evidence="1 2" key="1">
    <citation type="journal article" date="2024" name="BMC Biol.">
        <title>Comparative genomics of Ascetosporea gives new insight into the evolutionary basis for animal parasitism in Rhizaria.</title>
        <authorList>
            <person name="Hiltunen Thoren M."/>
            <person name="Onut-Brannstrom I."/>
            <person name="Alfjorden A."/>
            <person name="Peckova H."/>
            <person name="Swords F."/>
            <person name="Hooper C."/>
            <person name="Holzer A.S."/>
            <person name="Bass D."/>
            <person name="Burki F."/>
        </authorList>
    </citation>
    <scope>NUCLEOTIDE SEQUENCE [LARGE SCALE GENOMIC DNA]</scope>
    <source>
        <strain evidence="1">20-A016</strain>
    </source>
</reference>
<comment type="caution">
    <text evidence="1">The sequence shown here is derived from an EMBL/GenBank/DDBJ whole genome shotgun (WGS) entry which is preliminary data.</text>
</comment>
<protein>
    <submittedName>
        <fullName evidence="1">Uncharacterized protein</fullName>
    </submittedName>
</protein>
<dbReference type="Proteomes" id="UP001439008">
    <property type="component" value="Unassembled WGS sequence"/>
</dbReference>
<evidence type="ECO:0000313" key="2">
    <source>
        <dbReference type="Proteomes" id="UP001439008"/>
    </source>
</evidence>
<gene>
    <name evidence="1" type="ORF">MHBO_004559</name>
</gene>
<accession>A0ABV2ATN6</accession>
<organism evidence="1 2">
    <name type="scientific">Bonamia ostreae</name>
    <dbReference type="NCBI Taxonomy" id="126728"/>
    <lineage>
        <taxon>Eukaryota</taxon>
        <taxon>Sar</taxon>
        <taxon>Rhizaria</taxon>
        <taxon>Endomyxa</taxon>
        <taxon>Ascetosporea</taxon>
        <taxon>Haplosporida</taxon>
        <taxon>Bonamia</taxon>
    </lineage>
</organism>
<evidence type="ECO:0000313" key="1">
    <source>
        <dbReference type="EMBL" id="MES1923025.1"/>
    </source>
</evidence>